<dbReference type="EMBL" id="FLRJ01000372">
    <property type="protein sequence ID" value="SBT73454.1"/>
    <property type="molecule type" value="Genomic_DNA"/>
</dbReference>
<gene>
    <name evidence="2" type="primary">PowCR01_000117800</name>
    <name evidence="2" type="ORF">POWCR01_000117800</name>
</gene>
<evidence type="ECO:0000256" key="1">
    <source>
        <dbReference type="SAM" id="Phobius"/>
    </source>
</evidence>
<accession>A0A1C3KI62</accession>
<dbReference type="VEuPathDB" id="PlasmoDB:POWCR01_000117800"/>
<dbReference type="AlphaFoldDB" id="A0A1C3KI62"/>
<feature type="transmembrane region" description="Helical" evidence="1">
    <location>
        <begin position="239"/>
        <end position="261"/>
    </location>
</feature>
<keyword evidence="1" id="KW-0472">Membrane</keyword>
<organism evidence="2 3">
    <name type="scientific">Plasmodium ovale</name>
    <name type="common">malaria parasite P. ovale</name>
    <dbReference type="NCBI Taxonomy" id="36330"/>
    <lineage>
        <taxon>Eukaryota</taxon>
        <taxon>Sar</taxon>
        <taxon>Alveolata</taxon>
        <taxon>Apicomplexa</taxon>
        <taxon>Aconoidasida</taxon>
        <taxon>Haemosporida</taxon>
        <taxon>Plasmodiidae</taxon>
        <taxon>Plasmodium</taxon>
        <taxon>Plasmodium (Plasmodium)</taxon>
    </lineage>
</organism>
<evidence type="ECO:0008006" key="4">
    <source>
        <dbReference type="Google" id="ProtNLM"/>
    </source>
</evidence>
<dbReference type="OrthoDB" id="388014at2759"/>
<dbReference type="Pfam" id="PF05795">
    <property type="entry name" value="Plasmodium_Vir"/>
    <property type="match status" value="1"/>
</dbReference>
<keyword evidence="1" id="KW-0812">Transmembrane</keyword>
<sequence>MTSKDPDIYSFFVNFTEYKRYEQEMEAIYLKDNDKPTCHTYYWDSKKFGNERANNICVKFKILQNVILSRKRPKPGPLDDKDFAYLNYWLNSISRNTTISNNLSVDKFQDDMSSIEDDIVSVTFEKKLYDMNDDTFNKMNLLNELQTNYGEIIHYSSKIVEEYKPCMGYFQKFINTYKKCIIKCPDDDTSFCKALKYIKEEYKQKLLGINSISEYCTDRKNLQLPTYSDALLEYDNINVVGSIIGPSFATLFTSVFLYMFTPLGQRIRTIMGRNNGTHSDLYEENNESFLSSSDNDHINVDENSYHISYDTDVNF</sequence>
<evidence type="ECO:0000313" key="2">
    <source>
        <dbReference type="EMBL" id="SBT73454.1"/>
    </source>
</evidence>
<dbReference type="Proteomes" id="UP000243200">
    <property type="component" value="Unassembled WGS sequence"/>
</dbReference>
<dbReference type="VEuPathDB" id="PlasmoDB:PocGH01_00215100"/>
<evidence type="ECO:0000313" key="3">
    <source>
        <dbReference type="Proteomes" id="UP000243200"/>
    </source>
</evidence>
<dbReference type="InterPro" id="IPR008780">
    <property type="entry name" value="Plasmodium_Vir"/>
</dbReference>
<reference evidence="2 3" key="1">
    <citation type="submission" date="2016-06" db="EMBL/GenBank/DDBJ databases">
        <authorList>
            <consortium name="Pathogen Informatics"/>
        </authorList>
    </citation>
    <scope>NUCLEOTIDE SEQUENCE [LARGE SCALE GENOMIC DNA]</scope>
</reference>
<keyword evidence="1" id="KW-1133">Transmembrane helix</keyword>
<proteinExistence type="predicted"/>
<name>A0A1C3KI62_PLAOA</name>
<protein>
    <recommendedName>
        <fullName evidence="4">PIR protein</fullName>
    </recommendedName>
</protein>